<reference evidence="4 5" key="1">
    <citation type="journal article" date="2019" name="Nat. Plants">
        <title>Genome sequencing of Musa balbisiana reveals subgenome evolution and function divergence in polyploid bananas.</title>
        <authorList>
            <person name="Yao X."/>
        </authorList>
    </citation>
    <scope>NUCLEOTIDE SEQUENCE [LARGE SCALE GENOMIC DNA]</scope>
    <source>
        <strain evidence="5">cv. DH-PKW</strain>
        <tissue evidence="4">Leaves</tissue>
    </source>
</reference>
<dbReference type="PANTHER" id="PTHR34045">
    <property type="entry name" value="OS03G0406300 PROTEIN"/>
    <property type="match status" value="1"/>
</dbReference>
<sequence length="252" mass="28240">MRILSWVQNKFHGRPEKKCSASRASAPGTEHSEWPQALLAIGTFGINDMKQDPQIAENLDASEDLPDFTAEEVDTLQKELAKLLSRKPKCSTSGSEIAEEEEEEGRANLPLNRFLNCPSSLEVDRTTSLKLDNNGDLSPDTRIILSKVKDALLGNRNAIKKKSLSFLLKKICVCGSGFESPPSFRDPIPEPRIEKILKAILTKKSSAPTSMRSYLESKPNEKLQASKVEEDDHRKDQCRWVKTDSEYIVLEI</sequence>
<organism evidence="4 5">
    <name type="scientific">Musa balbisiana</name>
    <name type="common">Banana</name>
    <dbReference type="NCBI Taxonomy" id="52838"/>
    <lineage>
        <taxon>Eukaryota</taxon>
        <taxon>Viridiplantae</taxon>
        <taxon>Streptophyta</taxon>
        <taxon>Embryophyta</taxon>
        <taxon>Tracheophyta</taxon>
        <taxon>Spermatophyta</taxon>
        <taxon>Magnoliopsida</taxon>
        <taxon>Liliopsida</taxon>
        <taxon>Zingiberales</taxon>
        <taxon>Musaceae</taxon>
        <taxon>Musa</taxon>
    </lineage>
</organism>
<evidence type="ECO:0008006" key="6">
    <source>
        <dbReference type="Google" id="ProtNLM"/>
    </source>
</evidence>
<accession>A0A4S8ICL6</accession>
<dbReference type="AlphaFoldDB" id="A0A4S8ICL6"/>
<evidence type="ECO:0000256" key="1">
    <source>
        <dbReference type="ARBA" id="ARBA00022604"/>
    </source>
</evidence>
<evidence type="ECO:0000313" key="5">
    <source>
        <dbReference type="Proteomes" id="UP000317650"/>
    </source>
</evidence>
<keyword evidence="5" id="KW-1185">Reference proteome</keyword>
<gene>
    <name evidence="4" type="ORF">C4D60_Mb02t22500</name>
</gene>
<feature type="region of interest" description="Disordered" evidence="3">
    <location>
        <begin position="210"/>
        <end position="235"/>
    </location>
</feature>
<dbReference type="EMBL" id="PYDT01000011">
    <property type="protein sequence ID" value="THU45867.1"/>
    <property type="molecule type" value="Genomic_DNA"/>
</dbReference>
<protein>
    <recommendedName>
        <fullName evidence="6">NGR2</fullName>
    </recommendedName>
</protein>
<evidence type="ECO:0000256" key="2">
    <source>
        <dbReference type="ARBA" id="ARBA00024198"/>
    </source>
</evidence>
<comment type="similarity">
    <text evidence="2">Belongs to the LAZY family.</text>
</comment>
<comment type="caution">
    <text evidence="4">The sequence shown here is derived from an EMBL/GenBank/DDBJ whole genome shotgun (WGS) entry which is preliminary data.</text>
</comment>
<evidence type="ECO:0000256" key="3">
    <source>
        <dbReference type="SAM" id="MobiDB-lite"/>
    </source>
</evidence>
<dbReference type="GO" id="GO:0009630">
    <property type="term" value="P:gravitropism"/>
    <property type="evidence" value="ECO:0007669"/>
    <property type="project" value="InterPro"/>
</dbReference>
<evidence type="ECO:0000313" key="4">
    <source>
        <dbReference type="EMBL" id="THU45867.1"/>
    </source>
</evidence>
<dbReference type="InterPro" id="IPR044683">
    <property type="entry name" value="LAZY"/>
</dbReference>
<dbReference type="PANTHER" id="PTHR34045:SF3">
    <property type="entry name" value="PROTEIN LAZY 4"/>
    <property type="match status" value="1"/>
</dbReference>
<proteinExistence type="inferred from homology"/>
<dbReference type="GO" id="GO:0040008">
    <property type="term" value="P:regulation of growth"/>
    <property type="evidence" value="ECO:0007669"/>
    <property type="project" value="InterPro"/>
</dbReference>
<name>A0A4S8ICL6_MUSBA</name>
<keyword evidence="1" id="KW-0341">Growth regulation</keyword>
<dbReference type="Proteomes" id="UP000317650">
    <property type="component" value="Chromosome 2"/>
</dbReference>